<proteinExistence type="predicted"/>
<comment type="caution">
    <text evidence="1">The sequence shown here is derived from an EMBL/GenBank/DDBJ whole genome shotgun (WGS) entry which is preliminary data.</text>
</comment>
<sequence>MYTFKPFVFCDEQVLGPIKPMPRSGHRVVCNETFLYSYGGYHPSVTADDPEMQTDPNWGTLFKAIWRFNFASKIWKRLPSQKTMPNELASNAVVLRGNSLIVHGGTGLPFGENCNNNVYICNLNTGEMVRIPATGDFPDPQYGQATCCEGLYLYTVAGTTGLQYTCDIHRFNLKSQTWESVFICSGRDQTEPKGRYRHEIAMADGKIYVFGGGTANEAFGFEEVPAFDTVSNRWLTLPTRQDTERGFPAARRCHGLVQYQDSLTRSVQVVISGGYDGFAYYDDMWKLDLRTLQWTYLQSLPHPMYFHSTALTPRGQMYFFGGITKKGEEVTRTADVHSVWIVIPKLSEICWEALNYYNPDLKKKSSIDLLSIGIPSNFVQRFEHESI</sequence>
<reference evidence="1" key="1">
    <citation type="submission" date="2023-04" db="EMBL/GenBank/DDBJ databases">
        <title>A chromosome-level genome assembly of the parasitoid wasp Eretmocerus hayati.</title>
        <authorList>
            <person name="Zhong Y."/>
            <person name="Liu S."/>
            <person name="Liu Y."/>
        </authorList>
    </citation>
    <scope>NUCLEOTIDE SEQUENCE</scope>
    <source>
        <strain evidence="1">ZJU_SS_LIU_2023</strain>
    </source>
</reference>
<keyword evidence="2" id="KW-1185">Reference proteome</keyword>
<name>A0ACC2PBS0_9HYME</name>
<dbReference type="Proteomes" id="UP001239111">
    <property type="component" value="Chromosome 2"/>
</dbReference>
<accession>A0ACC2PBS0</accession>
<dbReference type="EMBL" id="CM056742">
    <property type="protein sequence ID" value="KAJ8680261.1"/>
    <property type="molecule type" value="Genomic_DNA"/>
</dbReference>
<gene>
    <name evidence="1" type="ORF">QAD02_016048</name>
</gene>
<organism evidence="1 2">
    <name type="scientific">Eretmocerus hayati</name>
    <dbReference type="NCBI Taxonomy" id="131215"/>
    <lineage>
        <taxon>Eukaryota</taxon>
        <taxon>Metazoa</taxon>
        <taxon>Ecdysozoa</taxon>
        <taxon>Arthropoda</taxon>
        <taxon>Hexapoda</taxon>
        <taxon>Insecta</taxon>
        <taxon>Pterygota</taxon>
        <taxon>Neoptera</taxon>
        <taxon>Endopterygota</taxon>
        <taxon>Hymenoptera</taxon>
        <taxon>Apocrita</taxon>
        <taxon>Proctotrupomorpha</taxon>
        <taxon>Chalcidoidea</taxon>
        <taxon>Aphelinidae</taxon>
        <taxon>Aphelininae</taxon>
        <taxon>Eretmocerus</taxon>
    </lineage>
</organism>
<protein>
    <submittedName>
        <fullName evidence="1">Uncharacterized protein</fullName>
    </submittedName>
</protein>
<evidence type="ECO:0000313" key="2">
    <source>
        <dbReference type="Proteomes" id="UP001239111"/>
    </source>
</evidence>
<evidence type="ECO:0000313" key="1">
    <source>
        <dbReference type="EMBL" id="KAJ8680261.1"/>
    </source>
</evidence>